<evidence type="ECO:0000313" key="3">
    <source>
        <dbReference type="EMBL" id="SEJ20706.1"/>
    </source>
</evidence>
<dbReference type="Proteomes" id="UP000199579">
    <property type="component" value="Unassembled WGS sequence"/>
</dbReference>
<feature type="region of interest" description="Disordered" evidence="1">
    <location>
        <begin position="1"/>
        <end position="43"/>
    </location>
</feature>
<dbReference type="Proteomes" id="UP000199267">
    <property type="component" value="Unassembled WGS sequence"/>
</dbReference>
<organism evidence="2 8">
    <name type="scientific">Azotobacter beijerinckii</name>
    <dbReference type="NCBI Taxonomy" id="170623"/>
    <lineage>
        <taxon>Bacteria</taxon>
        <taxon>Pseudomonadati</taxon>
        <taxon>Pseudomonadota</taxon>
        <taxon>Gammaproteobacteria</taxon>
        <taxon>Pseudomonadales</taxon>
        <taxon>Pseudomonadaceae</taxon>
        <taxon>Azotobacter</taxon>
    </lineage>
</organism>
<dbReference type="EMBL" id="FOFJ01000052">
    <property type="protein sequence ID" value="SER45723.1"/>
    <property type="molecule type" value="Genomic_DNA"/>
</dbReference>
<dbReference type="AlphaFoldDB" id="A0A1H6WRL1"/>
<dbReference type="Proteomes" id="UP000199005">
    <property type="component" value="Unassembled WGS sequence"/>
</dbReference>
<evidence type="ECO:0000313" key="4">
    <source>
        <dbReference type="EMBL" id="SER45723.1"/>
    </source>
</evidence>
<dbReference type="RefSeq" id="WP_279626377.1">
    <property type="nucleotide sequence ID" value="NZ_FNYO01000047.1"/>
</dbReference>
<dbReference type="EMBL" id="FOKJ01000162">
    <property type="protein sequence ID" value="SFB64536.1"/>
    <property type="molecule type" value="Genomic_DNA"/>
</dbReference>
<evidence type="ECO:0000313" key="8">
    <source>
        <dbReference type="Proteomes" id="UP000199005"/>
    </source>
</evidence>
<evidence type="ECO:0000313" key="9">
    <source>
        <dbReference type="Proteomes" id="UP000199250"/>
    </source>
</evidence>
<proteinExistence type="predicted"/>
<evidence type="ECO:0000313" key="10">
    <source>
        <dbReference type="Proteomes" id="UP000199267"/>
    </source>
</evidence>
<sequence>MSKSHESHKDAKKKPLKSAQEKRQAKRIKKSEHTLLGSHSAMP</sequence>
<reference evidence="8 9" key="1">
    <citation type="submission" date="2016-10" db="EMBL/GenBank/DDBJ databases">
        <authorList>
            <person name="de Groot N.N."/>
        </authorList>
    </citation>
    <scope>NUCLEOTIDE SEQUENCE [LARGE SCALE GENOMIC DNA]</scope>
    <source>
        <strain evidence="2 8">DSM 1041</strain>
        <strain evidence="3 9">DSM 373</strain>
        <strain evidence="4 10">DSM 378</strain>
        <strain evidence="6 11">DSM 381</strain>
    </source>
</reference>
<gene>
    <name evidence="5" type="ORF">SAMN04244571_04689</name>
    <name evidence="3" type="ORF">SAMN04244572_03114</name>
    <name evidence="4" type="ORF">SAMN04244573_03659</name>
    <name evidence="6" type="ORF">SAMN04244574_04585</name>
    <name evidence="2" type="ORF">SAMN04244579_03399</name>
</gene>
<dbReference type="EMBL" id="FOSX01000156">
    <property type="protein sequence ID" value="SFL53003.1"/>
    <property type="molecule type" value="Genomic_DNA"/>
</dbReference>
<evidence type="ECO:0000313" key="6">
    <source>
        <dbReference type="EMBL" id="SFL53003.1"/>
    </source>
</evidence>
<dbReference type="Proteomes" id="UP000199250">
    <property type="component" value="Unassembled WGS sequence"/>
</dbReference>
<evidence type="ECO:0000313" key="11">
    <source>
        <dbReference type="Proteomes" id="UP000199579"/>
    </source>
</evidence>
<reference evidence="5 7" key="2">
    <citation type="submission" date="2016-10" db="EMBL/GenBank/DDBJ databases">
        <authorList>
            <person name="Varghese N."/>
            <person name="Submissions S."/>
        </authorList>
    </citation>
    <scope>NUCLEOTIDE SEQUENCE [LARGE SCALE GENOMIC DNA]</scope>
    <source>
        <strain evidence="5 7">DSM 282</strain>
    </source>
</reference>
<protein>
    <submittedName>
        <fullName evidence="2">Uncharacterized protein</fullName>
    </submittedName>
</protein>
<evidence type="ECO:0000313" key="7">
    <source>
        <dbReference type="Proteomes" id="UP000198861"/>
    </source>
</evidence>
<evidence type="ECO:0000313" key="5">
    <source>
        <dbReference type="EMBL" id="SFB64536.1"/>
    </source>
</evidence>
<evidence type="ECO:0000256" key="1">
    <source>
        <dbReference type="SAM" id="MobiDB-lite"/>
    </source>
</evidence>
<dbReference type="EMBL" id="FNYQ01000060">
    <property type="protein sequence ID" value="SEJ20706.1"/>
    <property type="molecule type" value="Genomic_DNA"/>
</dbReference>
<name>A0A1H6WRL1_9GAMM</name>
<keyword evidence="7" id="KW-1185">Reference proteome</keyword>
<dbReference type="EMBL" id="FNYO01000047">
    <property type="protein sequence ID" value="SEJ17784.1"/>
    <property type="molecule type" value="Genomic_DNA"/>
</dbReference>
<dbReference type="Proteomes" id="UP000198861">
    <property type="component" value="Unassembled WGS sequence"/>
</dbReference>
<accession>A0A1H6WRL1</accession>
<evidence type="ECO:0000313" key="2">
    <source>
        <dbReference type="EMBL" id="SEJ17784.1"/>
    </source>
</evidence>